<sequence length="313" mass="34123">MKRLTTLATLHLAVLKATAQRVEFAEYSIFGVGEAPDDGYDTFLAASQSPIVQNQVFFNRTDLTDLDQNWTWNVQMSNVSMSNASLSNSDPPPNAHVALTTYNFGWPEGDNINNATRLSTPSVRGDREGNLPPNSTACIWLLSGAKFPQNVSDKWDSSSSDCTSALGEDCVQAIMSGLKGNDCDSGAFTSNRTFRESCASSFGVLGSWGVNAQPFGNSRIRNATDVLEKGEALAWHLSNPYQADNDTIFEEEKSRLHVIGLSVYSQLNTVSFIRREYVLCNRVSASESSATLQRSNMAILGLTTVLAALYLSM</sequence>
<reference evidence="3 5" key="2">
    <citation type="submission" date="2023-09" db="EMBL/GenBank/DDBJ databases">
        <title>Complete-Gapless Cercospora beticola genome.</title>
        <authorList>
            <person name="Wyatt N.A."/>
            <person name="Spanner R.E."/>
            <person name="Bolton M.D."/>
        </authorList>
    </citation>
    <scope>NUCLEOTIDE SEQUENCE [LARGE SCALE GENOMIC DNA]</scope>
    <source>
        <strain evidence="3">Cb09-40</strain>
    </source>
</reference>
<dbReference type="OrthoDB" id="3629846at2759"/>
<organism evidence="2 4">
    <name type="scientific">Cercospora beticola</name>
    <name type="common">Sugarbeet leaf spot fungus</name>
    <dbReference type="NCBI Taxonomy" id="122368"/>
    <lineage>
        <taxon>Eukaryota</taxon>
        <taxon>Fungi</taxon>
        <taxon>Dikarya</taxon>
        <taxon>Ascomycota</taxon>
        <taxon>Pezizomycotina</taxon>
        <taxon>Dothideomycetes</taxon>
        <taxon>Dothideomycetidae</taxon>
        <taxon>Mycosphaerellales</taxon>
        <taxon>Mycosphaerellaceae</taxon>
        <taxon>Cercospora</taxon>
    </lineage>
</organism>
<dbReference type="EMBL" id="LKMD01000105">
    <property type="protein sequence ID" value="PIA93341.1"/>
    <property type="molecule type" value="Genomic_DNA"/>
</dbReference>
<name>A0A2G5HL97_CERBT</name>
<keyword evidence="1" id="KW-0732">Signal</keyword>
<reference evidence="2 4" key="1">
    <citation type="submission" date="2015-10" db="EMBL/GenBank/DDBJ databases">
        <title>The cercosporin biosynthetic gene cluster was horizontally transferred to several fungal lineages and shown to be expanded in Cercospora beticola based on microsynteny with recipient genomes.</title>
        <authorList>
            <person name="De Jonge R."/>
            <person name="Ebert M.K."/>
            <person name="Suttle J.C."/>
            <person name="Jurick Ii W.M."/>
            <person name="Secor G.A."/>
            <person name="Thomma B.P."/>
            <person name="Van De Peer Y."/>
            <person name="Bolton M.D."/>
        </authorList>
    </citation>
    <scope>NUCLEOTIDE SEQUENCE [LARGE SCALE GENOMIC DNA]</scope>
    <source>
        <strain evidence="2 4">09-40</strain>
    </source>
</reference>
<dbReference type="Proteomes" id="UP001302367">
    <property type="component" value="Chromosome 4"/>
</dbReference>
<proteinExistence type="predicted"/>
<dbReference type="EMBL" id="CP134187">
    <property type="protein sequence ID" value="WPB02232.1"/>
    <property type="molecule type" value="Genomic_DNA"/>
</dbReference>
<evidence type="ECO:0000313" key="2">
    <source>
        <dbReference type="EMBL" id="PIA93341.1"/>
    </source>
</evidence>
<protein>
    <submittedName>
        <fullName evidence="2">Uncharacterized protein</fullName>
    </submittedName>
</protein>
<evidence type="ECO:0000313" key="4">
    <source>
        <dbReference type="Proteomes" id="UP000230605"/>
    </source>
</evidence>
<feature type="chain" id="PRO_5013828352" evidence="1">
    <location>
        <begin position="20"/>
        <end position="313"/>
    </location>
</feature>
<feature type="signal peptide" evidence="1">
    <location>
        <begin position="1"/>
        <end position="19"/>
    </location>
</feature>
<dbReference type="AlphaFoldDB" id="A0A2G5HL97"/>
<evidence type="ECO:0000313" key="3">
    <source>
        <dbReference type="EMBL" id="WPB02232.1"/>
    </source>
</evidence>
<dbReference type="Proteomes" id="UP000230605">
    <property type="component" value="Chromosome 4"/>
</dbReference>
<accession>A0A2G5HL97</accession>
<gene>
    <name evidence="2" type="ORF">CB0940_04945</name>
    <name evidence="3" type="ORF">RHO25_006866</name>
</gene>
<evidence type="ECO:0000256" key="1">
    <source>
        <dbReference type="SAM" id="SignalP"/>
    </source>
</evidence>
<keyword evidence="5" id="KW-1185">Reference proteome</keyword>
<evidence type="ECO:0000313" key="5">
    <source>
        <dbReference type="Proteomes" id="UP001302367"/>
    </source>
</evidence>